<evidence type="ECO:0000256" key="3">
    <source>
        <dbReference type="ARBA" id="ARBA00022729"/>
    </source>
</evidence>
<gene>
    <name evidence="6" type="ORF">KME32_23965</name>
</gene>
<dbReference type="Gene3D" id="3.40.190.10">
    <property type="entry name" value="Periplasmic binding protein-like II"/>
    <property type="match status" value="2"/>
</dbReference>
<dbReference type="SUPFAM" id="SSF53850">
    <property type="entry name" value="Periplasmic binding protein-like II"/>
    <property type="match status" value="1"/>
</dbReference>
<comment type="caution">
    <text evidence="6">The sequence shown here is derived from an EMBL/GenBank/DDBJ whole genome shotgun (WGS) entry which is preliminary data.</text>
</comment>
<dbReference type="GO" id="GO:0006865">
    <property type="term" value="P:amino acid transport"/>
    <property type="evidence" value="ECO:0007669"/>
    <property type="project" value="TreeGrafter"/>
</dbReference>
<evidence type="ECO:0000256" key="1">
    <source>
        <dbReference type="ARBA" id="ARBA00010333"/>
    </source>
</evidence>
<dbReference type="CDD" id="cd13688">
    <property type="entry name" value="PBP2_GltI_DEBP"/>
    <property type="match status" value="1"/>
</dbReference>
<keyword evidence="3 4" id="KW-0732">Signal</keyword>
<protein>
    <submittedName>
        <fullName evidence="6">Amino acid ABC transporter substrate-binding protein</fullName>
    </submittedName>
</protein>
<dbReference type="PANTHER" id="PTHR30085:SF6">
    <property type="entry name" value="ABC TRANSPORTER GLUTAMINE-BINDING PROTEIN GLNH"/>
    <property type="match status" value="1"/>
</dbReference>
<dbReference type="SMART" id="SM00062">
    <property type="entry name" value="PBPb"/>
    <property type="match status" value="1"/>
</dbReference>
<sequence>MYQKITIAILSLMFAAMMPSVAAAETLMQKIARTGVLKAGTSKDAPPFAYSDKEGKLNGYSVDMLTLIKEQLEKELGKKIQLQLIGLTPAQRIPQIVNQQVDIVCDATSFTWERDKKVDFSVSYAVTGTQLLVKSGSNLGSPESLIGKRIGVLAQTTNEQAIARAQPKAKLVYFKTRAEGYAALEKGTIDAFSSDSILLEAWLQQQKNPDTFAIVPDLPYSREGIACMVPENNSKFLDTVNYSLIKFMQGFVNGNKRNVAIFDRWFGPQGAVVLNRDLRDLVVETMQLVIEFREDIPKNDL</sequence>
<feature type="signal peptide" evidence="4">
    <location>
        <begin position="1"/>
        <end position="23"/>
    </location>
</feature>
<evidence type="ECO:0000256" key="2">
    <source>
        <dbReference type="ARBA" id="ARBA00022448"/>
    </source>
</evidence>
<evidence type="ECO:0000313" key="6">
    <source>
        <dbReference type="EMBL" id="MBW4564141.1"/>
    </source>
</evidence>
<dbReference type="NCBIfam" id="TIGR04262">
    <property type="entry name" value="orph_peri_GRRM"/>
    <property type="match status" value="1"/>
</dbReference>
<keyword evidence="2" id="KW-0813">Transport</keyword>
<comment type="similarity">
    <text evidence="1">Belongs to the bacterial solute-binding protein 3 family.</text>
</comment>
<reference evidence="6" key="2">
    <citation type="journal article" date="2022" name="Microbiol. Resour. Announc.">
        <title>Metagenome Sequencing to Explore Phylogenomics of Terrestrial Cyanobacteria.</title>
        <authorList>
            <person name="Ward R.D."/>
            <person name="Stajich J.E."/>
            <person name="Johansen J.R."/>
            <person name="Huntemann M."/>
            <person name="Clum A."/>
            <person name="Foster B."/>
            <person name="Foster B."/>
            <person name="Roux S."/>
            <person name="Palaniappan K."/>
            <person name="Varghese N."/>
            <person name="Mukherjee S."/>
            <person name="Reddy T.B.K."/>
            <person name="Daum C."/>
            <person name="Copeland A."/>
            <person name="Chen I.A."/>
            <person name="Ivanova N.N."/>
            <person name="Kyrpides N.C."/>
            <person name="Shapiro N."/>
            <person name="Eloe-Fadrosh E.A."/>
            <person name="Pietrasiak N."/>
        </authorList>
    </citation>
    <scope>NUCLEOTIDE SEQUENCE</scope>
    <source>
        <strain evidence="6">JT2-VF2</strain>
    </source>
</reference>
<dbReference type="PANTHER" id="PTHR30085">
    <property type="entry name" value="AMINO ACID ABC TRANSPORTER PERMEASE"/>
    <property type="match status" value="1"/>
</dbReference>
<dbReference type="InterPro" id="IPR026358">
    <property type="entry name" value="Orph_peri_GRRM"/>
</dbReference>
<dbReference type="InterPro" id="IPR001638">
    <property type="entry name" value="Solute-binding_3/MltF_N"/>
</dbReference>
<feature type="domain" description="Solute-binding protein family 3/N-terminal" evidence="5">
    <location>
        <begin position="36"/>
        <end position="269"/>
    </location>
</feature>
<dbReference type="GO" id="GO:0005576">
    <property type="term" value="C:extracellular region"/>
    <property type="evidence" value="ECO:0007669"/>
    <property type="project" value="TreeGrafter"/>
</dbReference>
<feature type="chain" id="PRO_5037236987" evidence="4">
    <location>
        <begin position="24"/>
        <end position="301"/>
    </location>
</feature>
<dbReference type="Proteomes" id="UP000715781">
    <property type="component" value="Unassembled WGS sequence"/>
</dbReference>
<dbReference type="GO" id="GO:0030288">
    <property type="term" value="C:outer membrane-bounded periplasmic space"/>
    <property type="evidence" value="ECO:0007669"/>
    <property type="project" value="TreeGrafter"/>
</dbReference>
<organism evidence="6 7">
    <name type="scientific">Mojavia pulchra JT2-VF2</name>
    <dbReference type="NCBI Taxonomy" id="287848"/>
    <lineage>
        <taxon>Bacteria</taxon>
        <taxon>Bacillati</taxon>
        <taxon>Cyanobacteriota</taxon>
        <taxon>Cyanophyceae</taxon>
        <taxon>Nostocales</taxon>
        <taxon>Nostocaceae</taxon>
    </lineage>
</organism>
<dbReference type="Pfam" id="PF00497">
    <property type="entry name" value="SBP_bac_3"/>
    <property type="match status" value="1"/>
</dbReference>
<dbReference type="AlphaFoldDB" id="A0A951Q3N2"/>
<dbReference type="InterPro" id="IPR051455">
    <property type="entry name" value="Bact_solute-bind_prot3"/>
</dbReference>
<accession>A0A951Q3N2</accession>
<dbReference type="EMBL" id="JAHHHN010000019">
    <property type="protein sequence ID" value="MBW4564141.1"/>
    <property type="molecule type" value="Genomic_DNA"/>
</dbReference>
<evidence type="ECO:0000256" key="4">
    <source>
        <dbReference type="SAM" id="SignalP"/>
    </source>
</evidence>
<reference evidence="6" key="1">
    <citation type="submission" date="2021-05" db="EMBL/GenBank/DDBJ databases">
        <authorList>
            <person name="Pietrasiak N."/>
            <person name="Ward R."/>
            <person name="Stajich J.E."/>
            <person name="Kurbessoian T."/>
        </authorList>
    </citation>
    <scope>NUCLEOTIDE SEQUENCE</scope>
    <source>
        <strain evidence="6">JT2-VF2</strain>
    </source>
</reference>
<name>A0A951Q3N2_9NOST</name>
<proteinExistence type="inferred from homology"/>
<evidence type="ECO:0000313" key="7">
    <source>
        <dbReference type="Proteomes" id="UP000715781"/>
    </source>
</evidence>
<evidence type="ECO:0000259" key="5">
    <source>
        <dbReference type="SMART" id="SM00062"/>
    </source>
</evidence>